<dbReference type="GO" id="GO:0045547">
    <property type="term" value="F:ditrans,polycis-polyprenyl diphosphate synthase [(2E,6E)-farnesyl diphosphate specific] activity"/>
    <property type="evidence" value="ECO:0007669"/>
    <property type="project" value="TreeGrafter"/>
</dbReference>
<evidence type="ECO:0000256" key="1">
    <source>
        <dbReference type="ARBA" id="ARBA00022679"/>
    </source>
</evidence>
<keyword evidence="1" id="KW-0808">Transferase</keyword>
<accession>A0A9N9YW84</accession>
<organism evidence="2 3">
    <name type="scientific">Clonostachys solani</name>
    <dbReference type="NCBI Taxonomy" id="160281"/>
    <lineage>
        <taxon>Eukaryota</taxon>
        <taxon>Fungi</taxon>
        <taxon>Dikarya</taxon>
        <taxon>Ascomycota</taxon>
        <taxon>Pezizomycotina</taxon>
        <taxon>Sordariomycetes</taxon>
        <taxon>Hypocreomycetidae</taxon>
        <taxon>Hypocreales</taxon>
        <taxon>Bionectriaceae</taxon>
        <taxon>Clonostachys</taxon>
    </lineage>
</organism>
<dbReference type="PANTHER" id="PTHR10291">
    <property type="entry name" value="DEHYDRODOLICHYL DIPHOSPHATE SYNTHASE FAMILY MEMBER"/>
    <property type="match status" value="1"/>
</dbReference>
<dbReference type="PANTHER" id="PTHR10291:SF44">
    <property type="entry name" value="ER-BOUND OXYGENASE MPAB_MPAB'_RUBBER OXYGENASE CATALYTIC DOMAIN-CONTAINING PROTEIN"/>
    <property type="match status" value="1"/>
</dbReference>
<dbReference type="Gene3D" id="3.40.1180.10">
    <property type="entry name" value="Decaprenyl diphosphate synthase-like"/>
    <property type="match status" value="1"/>
</dbReference>
<dbReference type="InterPro" id="IPR001441">
    <property type="entry name" value="UPP_synth-like"/>
</dbReference>
<dbReference type="Proteomes" id="UP000775872">
    <property type="component" value="Unassembled WGS sequence"/>
</dbReference>
<dbReference type="SUPFAM" id="SSF64005">
    <property type="entry name" value="Undecaprenyl diphosphate synthase"/>
    <property type="match status" value="1"/>
</dbReference>
<name>A0A9N9YW84_9HYPO</name>
<sequence length="208" mass="23662">RIWSLLAGHQVGAHKLVQVITWSLSAALSDDNLKRVRQELDPLFDMLAESTREIKMGGAPFYIPDVPFQVVGDRSILPDYLAEMVDKTEAAISHNTMFNLQLTIDMIQLAAKMAVRLKMREKNTSLEQAMERITDSEISHQMYLTQLGLPHIDAIMRTSGENRLSGFALWESHYVEFVIVKESCHALRQATFLRSLLDLPKRNRRLGA</sequence>
<feature type="non-terminal residue" evidence="2">
    <location>
        <position position="208"/>
    </location>
</feature>
<keyword evidence="3" id="KW-1185">Reference proteome</keyword>
<evidence type="ECO:0000313" key="2">
    <source>
        <dbReference type="EMBL" id="CAH0045043.1"/>
    </source>
</evidence>
<dbReference type="GO" id="GO:0005783">
    <property type="term" value="C:endoplasmic reticulum"/>
    <property type="evidence" value="ECO:0007669"/>
    <property type="project" value="TreeGrafter"/>
</dbReference>
<dbReference type="Pfam" id="PF01255">
    <property type="entry name" value="Prenyltransf"/>
    <property type="match status" value="1"/>
</dbReference>
<dbReference type="InterPro" id="IPR036424">
    <property type="entry name" value="UPP_synth-like_sf"/>
</dbReference>
<proteinExistence type="predicted"/>
<dbReference type="OrthoDB" id="4173905at2759"/>
<dbReference type="AlphaFoldDB" id="A0A9N9YW84"/>
<reference evidence="2" key="1">
    <citation type="submission" date="2021-10" db="EMBL/GenBank/DDBJ databases">
        <authorList>
            <person name="Piombo E."/>
        </authorList>
    </citation>
    <scope>NUCLEOTIDE SEQUENCE</scope>
</reference>
<dbReference type="EMBL" id="CABFOC020000007">
    <property type="protein sequence ID" value="CAH0045043.1"/>
    <property type="molecule type" value="Genomic_DNA"/>
</dbReference>
<dbReference type="GO" id="GO:0016094">
    <property type="term" value="P:polyprenol biosynthetic process"/>
    <property type="evidence" value="ECO:0007669"/>
    <property type="project" value="TreeGrafter"/>
</dbReference>
<evidence type="ECO:0000313" key="3">
    <source>
        <dbReference type="Proteomes" id="UP000775872"/>
    </source>
</evidence>
<gene>
    <name evidence="2" type="ORF">CSOL1703_00010785</name>
</gene>
<comment type="caution">
    <text evidence="2">The sequence shown here is derived from an EMBL/GenBank/DDBJ whole genome shotgun (WGS) entry which is preliminary data.</text>
</comment>
<protein>
    <submittedName>
        <fullName evidence="2">Uncharacterized protein</fullName>
    </submittedName>
</protein>